<feature type="domain" description="Reverse transcriptase Ty1/copia-type" evidence="1">
    <location>
        <begin position="1"/>
        <end position="76"/>
    </location>
</feature>
<dbReference type="InterPro" id="IPR013103">
    <property type="entry name" value="RVT_2"/>
</dbReference>
<feature type="non-terminal residue" evidence="2">
    <location>
        <position position="263"/>
    </location>
</feature>
<dbReference type="EMBL" id="DQ644600">
    <property type="protein sequence ID" value="ABG22122.1"/>
    <property type="molecule type" value="Genomic_DNA"/>
</dbReference>
<dbReference type="Pfam" id="PF07727">
    <property type="entry name" value="RVT_2"/>
    <property type="match status" value="1"/>
</dbReference>
<dbReference type="AlphaFoldDB" id="Q153Y4"/>
<proteinExistence type="predicted"/>
<name>Q153Y4_PRUAV</name>
<evidence type="ECO:0000259" key="1">
    <source>
        <dbReference type="Pfam" id="PF07727"/>
    </source>
</evidence>
<protein>
    <submittedName>
        <fullName evidence="2">Polyprotein</fullName>
    </submittedName>
</protein>
<reference evidence="2" key="1">
    <citation type="submission" date="2006-05" db="EMBL/GenBank/DDBJ databases">
        <title>Identification and phylogenetic relationships of Ty1-copia group retrotransposons in seven angiosperm plants: a possible mechanism of horizontal transmission.</title>
        <authorList>
            <person name="Fantaccione S."/>
            <person name="Pontecorvo G."/>
        </authorList>
    </citation>
    <scope>NUCLEOTIDE SEQUENCE</scope>
</reference>
<sequence>YVDDMFIVGSSPSFCNSLISQLGLQFSMKNLGPLHYFLGIQFRRTPTSLFLSQSKYTLDLLTRASMVACKPCSSPASPTKLDTESGMLLPDPTLYRSLVGALQYITWTRPDIAFAVNQVCQHMHTPRTPHLIAIKRICGISRVLLIMPSPSLKALLTSLPTPMLIGLVVQLIVVPRLTFAFSLAITLSLGVQRNKIQFLTHPQNPEYRSLAHTAAEISWLCSLLKDLHFFLPQAPLIICDNRSALALAANPIFHARTKHIDVR</sequence>
<accession>Q153Y4</accession>
<feature type="non-terminal residue" evidence="2">
    <location>
        <position position="1"/>
    </location>
</feature>
<dbReference type="CDD" id="cd09272">
    <property type="entry name" value="RNase_HI_RT_Ty1"/>
    <property type="match status" value="1"/>
</dbReference>
<dbReference type="InterPro" id="IPR043502">
    <property type="entry name" value="DNA/RNA_pol_sf"/>
</dbReference>
<evidence type="ECO:0000313" key="2">
    <source>
        <dbReference type="EMBL" id="ABG22122.1"/>
    </source>
</evidence>
<organism evidence="2">
    <name type="scientific">Prunus avium</name>
    <name type="common">Cherry</name>
    <name type="synonym">Cerasus avium</name>
    <dbReference type="NCBI Taxonomy" id="42229"/>
    <lineage>
        <taxon>Eukaryota</taxon>
        <taxon>Viridiplantae</taxon>
        <taxon>Streptophyta</taxon>
        <taxon>Embryophyta</taxon>
        <taxon>Tracheophyta</taxon>
        <taxon>Spermatophyta</taxon>
        <taxon>Magnoliopsida</taxon>
        <taxon>eudicotyledons</taxon>
        <taxon>Gunneridae</taxon>
        <taxon>Pentapetalae</taxon>
        <taxon>rosids</taxon>
        <taxon>fabids</taxon>
        <taxon>Rosales</taxon>
        <taxon>Rosaceae</taxon>
        <taxon>Amygdaloideae</taxon>
        <taxon>Amygdaleae</taxon>
        <taxon>Prunus</taxon>
    </lineage>
</organism>
<dbReference type="PANTHER" id="PTHR11439">
    <property type="entry name" value="GAG-POL-RELATED RETROTRANSPOSON"/>
    <property type="match status" value="1"/>
</dbReference>
<dbReference type="PANTHER" id="PTHR11439:SF455">
    <property type="entry name" value="RLK (RECEPTOR-LIKE PROTEIN KINASE) 8, PUTATIVE-RELATED"/>
    <property type="match status" value="1"/>
</dbReference>
<dbReference type="SUPFAM" id="SSF56672">
    <property type="entry name" value="DNA/RNA polymerases"/>
    <property type="match status" value="1"/>
</dbReference>